<evidence type="ECO:0000256" key="1">
    <source>
        <dbReference type="ARBA" id="ARBA00004127"/>
    </source>
</evidence>
<evidence type="ECO:0000259" key="6">
    <source>
        <dbReference type="Pfam" id="PF06803"/>
    </source>
</evidence>
<dbReference type="InterPro" id="IPR010652">
    <property type="entry name" value="DUF1232"/>
</dbReference>
<evidence type="ECO:0000313" key="7">
    <source>
        <dbReference type="EMBL" id="SDO94120.1"/>
    </source>
</evidence>
<accession>A0A1H0NP35</accession>
<evidence type="ECO:0000256" key="5">
    <source>
        <dbReference type="SAM" id="Phobius"/>
    </source>
</evidence>
<feature type="transmembrane region" description="Helical" evidence="5">
    <location>
        <begin position="99"/>
        <end position="122"/>
    </location>
</feature>
<gene>
    <name evidence="7" type="ORF">SAMN04489708_10582</name>
</gene>
<keyword evidence="2 5" id="KW-0812">Transmembrane</keyword>
<dbReference type="AlphaFoldDB" id="A0A1H0NP35"/>
<keyword evidence="3 5" id="KW-1133">Transmembrane helix</keyword>
<keyword evidence="4 5" id="KW-0472">Membrane</keyword>
<dbReference type="GO" id="GO:0012505">
    <property type="term" value="C:endomembrane system"/>
    <property type="evidence" value="ECO:0007669"/>
    <property type="project" value="UniProtKB-SubCell"/>
</dbReference>
<keyword evidence="8" id="KW-1185">Reference proteome</keyword>
<dbReference type="Proteomes" id="UP000199317">
    <property type="component" value="Unassembled WGS sequence"/>
</dbReference>
<proteinExistence type="predicted"/>
<sequence>MPVLASLRQWARRLKTETLNVYFAACDPRTPRSVRLLALCVAAYPLSPIDRIPNFIPVLGYLDGVILGPPGIALVVRLLPPDVLESARRCAGPAVQRPLSAAMAIVFVPIWIAGAAWLGAWARRRRGSAA</sequence>
<feature type="domain" description="DUF1232" evidence="6">
    <location>
        <begin position="35"/>
        <end position="65"/>
    </location>
</feature>
<evidence type="ECO:0000256" key="2">
    <source>
        <dbReference type="ARBA" id="ARBA00022692"/>
    </source>
</evidence>
<dbReference type="Pfam" id="PF06803">
    <property type="entry name" value="DUF1232"/>
    <property type="match status" value="1"/>
</dbReference>
<evidence type="ECO:0000313" key="8">
    <source>
        <dbReference type="Proteomes" id="UP000199317"/>
    </source>
</evidence>
<protein>
    <submittedName>
        <fullName evidence="7">Uncharacterized membrane protein YkvA, DUF1232 family</fullName>
    </submittedName>
</protein>
<dbReference type="OrthoDB" id="9804184at2"/>
<name>A0A1H0NP35_9BURK</name>
<reference evidence="8" key="1">
    <citation type="submission" date="2016-10" db="EMBL/GenBank/DDBJ databases">
        <authorList>
            <person name="Varghese N."/>
            <person name="Submissions S."/>
        </authorList>
    </citation>
    <scope>NUCLEOTIDE SEQUENCE [LARGE SCALE GENOMIC DNA]</scope>
    <source>
        <strain evidence="8">DSM 17101</strain>
    </source>
</reference>
<evidence type="ECO:0000256" key="3">
    <source>
        <dbReference type="ARBA" id="ARBA00022989"/>
    </source>
</evidence>
<evidence type="ECO:0000256" key="4">
    <source>
        <dbReference type="ARBA" id="ARBA00023136"/>
    </source>
</evidence>
<feature type="transmembrane region" description="Helical" evidence="5">
    <location>
        <begin position="58"/>
        <end position="79"/>
    </location>
</feature>
<organism evidence="7 8">
    <name type="scientific">Paracidovorax cattleyae</name>
    <dbReference type="NCBI Taxonomy" id="80868"/>
    <lineage>
        <taxon>Bacteria</taxon>
        <taxon>Pseudomonadati</taxon>
        <taxon>Pseudomonadota</taxon>
        <taxon>Betaproteobacteria</taxon>
        <taxon>Burkholderiales</taxon>
        <taxon>Comamonadaceae</taxon>
        <taxon>Paracidovorax</taxon>
    </lineage>
</organism>
<comment type="subcellular location">
    <subcellularLocation>
        <location evidence="1">Endomembrane system</location>
        <topology evidence="1">Multi-pass membrane protein</topology>
    </subcellularLocation>
</comment>
<dbReference type="EMBL" id="FNJL01000005">
    <property type="protein sequence ID" value="SDO94120.1"/>
    <property type="molecule type" value="Genomic_DNA"/>
</dbReference>
<dbReference type="RefSeq" id="WP_092832813.1">
    <property type="nucleotide sequence ID" value="NZ_CP028290.1"/>
</dbReference>